<evidence type="ECO:0000313" key="1">
    <source>
        <dbReference type="EMBL" id="KAH7939505.1"/>
    </source>
</evidence>
<keyword evidence="2" id="KW-1185">Reference proteome</keyword>
<reference evidence="1" key="1">
    <citation type="journal article" date="2020" name="Cell">
        <title>Large-Scale Comparative Analyses of Tick Genomes Elucidate Their Genetic Diversity and Vector Capacities.</title>
        <authorList>
            <consortium name="Tick Genome and Microbiome Consortium (TIGMIC)"/>
            <person name="Jia N."/>
            <person name="Wang J."/>
            <person name="Shi W."/>
            <person name="Du L."/>
            <person name="Sun Y."/>
            <person name="Zhan W."/>
            <person name="Jiang J.F."/>
            <person name="Wang Q."/>
            <person name="Zhang B."/>
            <person name="Ji P."/>
            <person name="Bell-Sakyi L."/>
            <person name="Cui X.M."/>
            <person name="Yuan T.T."/>
            <person name="Jiang B.G."/>
            <person name="Yang W.F."/>
            <person name="Lam T.T."/>
            <person name="Chang Q.C."/>
            <person name="Ding S.J."/>
            <person name="Wang X.J."/>
            <person name="Zhu J.G."/>
            <person name="Ruan X.D."/>
            <person name="Zhao L."/>
            <person name="Wei J.T."/>
            <person name="Ye R.Z."/>
            <person name="Que T.C."/>
            <person name="Du C.H."/>
            <person name="Zhou Y.H."/>
            <person name="Cheng J.X."/>
            <person name="Dai P.F."/>
            <person name="Guo W.B."/>
            <person name="Han X.H."/>
            <person name="Huang E.J."/>
            <person name="Li L.F."/>
            <person name="Wei W."/>
            <person name="Gao Y.C."/>
            <person name="Liu J.Z."/>
            <person name="Shao H.Z."/>
            <person name="Wang X."/>
            <person name="Wang C.C."/>
            <person name="Yang T.C."/>
            <person name="Huo Q.B."/>
            <person name="Li W."/>
            <person name="Chen H.Y."/>
            <person name="Chen S.E."/>
            <person name="Zhou L.G."/>
            <person name="Ni X.B."/>
            <person name="Tian J.H."/>
            <person name="Sheng Y."/>
            <person name="Liu T."/>
            <person name="Pan Y.S."/>
            <person name="Xia L.Y."/>
            <person name="Li J."/>
            <person name="Zhao F."/>
            <person name="Cao W.C."/>
        </authorList>
    </citation>
    <scope>NUCLEOTIDE SEQUENCE</scope>
    <source>
        <strain evidence="1">Rsan-2018</strain>
    </source>
</reference>
<evidence type="ECO:0000313" key="2">
    <source>
        <dbReference type="Proteomes" id="UP000821837"/>
    </source>
</evidence>
<accession>A0A9D4SQF2</accession>
<organism evidence="1 2">
    <name type="scientific">Rhipicephalus sanguineus</name>
    <name type="common">Brown dog tick</name>
    <name type="synonym">Ixodes sanguineus</name>
    <dbReference type="NCBI Taxonomy" id="34632"/>
    <lineage>
        <taxon>Eukaryota</taxon>
        <taxon>Metazoa</taxon>
        <taxon>Ecdysozoa</taxon>
        <taxon>Arthropoda</taxon>
        <taxon>Chelicerata</taxon>
        <taxon>Arachnida</taxon>
        <taxon>Acari</taxon>
        <taxon>Parasitiformes</taxon>
        <taxon>Ixodida</taxon>
        <taxon>Ixodoidea</taxon>
        <taxon>Ixodidae</taxon>
        <taxon>Rhipicephalinae</taxon>
        <taxon>Rhipicephalus</taxon>
        <taxon>Rhipicephalus</taxon>
    </lineage>
</organism>
<sequence length="201" mass="22498">MSSADIEKLCCSFYVLSHEELHSLDHLNLPWLGPVRGLTLLPAVDRIRSSLRSTQGLPECLHYMAILYSWLITRGIYNQWYLYRLDPTSLHHDPSAIGQMLVHALQKSSNTVTGDGVVDMGSTLCLTVLTPDEARPTPEYRPVRFCMWRGLPFVAVHVPGMNVPEATHWPALASVLGDLDRCLQGAYQDLKSAHSAAENFR</sequence>
<protein>
    <submittedName>
        <fullName evidence="1">Uncharacterized protein</fullName>
    </submittedName>
</protein>
<dbReference type="AlphaFoldDB" id="A0A9D4SQF2"/>
<name>A0A9D4SQF2_RHISA</name>
<gene>
    <name evidence="1" type="ORF">HPB52_013345</name>
</gene>
<reference evidence="1" key="2">
    <citation type="submission" date="2021-09" db="EMBL/GenBank/DDBJ databases">
        <authorList>
            <person name="Jia N."/>
            <person name="Wang J."/>
            <person name="Shi W."/>
            <person name="Du L."/>
            <person name="Sun Y."/>
            <person name="Zhan W."/>
            <person name="Jiang J."/>
            <person name="Wang Q."/>
            <person name="Zhang B."/>
            <person name="Ji P."/>
            <person name="Sakyi L.B."/>
            <person name="Cui X."/>
            <person name="Yuan T."/>
            <person name="Jiang B."/>
            <person name="Yang W."/>
            <person name="Lam T.T.-Y."/>
            <person name="Chang Q."/>
            <person name="Ding S."/>
            <person name="Wang X."/>
            <person name="Zhu J."/>
            <person name="Ruan X."/>
            <person name="Zhao L."/>
            <person name="Wei J."/>
            <person name="Que T."/>
            <person name="Du C."/>
            <person name="Cheng J."/>
            <person name="Dai P."/>
            <person name="Han X."/>
            <person name="Huang E."/>
            <person name="Gao Y."/>
            <person name="Liu J."/>
            <person name="Shao H."/>
            <person name="Ye R."/>
            <person name="Li L."/>
            <person name="Wei W."/>
            <person name="Wang X."/>
            <person name="Wang C."/>
            <person name="Huo Q."/>
            <person name="Li W."/>
            <person name="Guo W."/>
            <person name="Chen H."/>
            <person name="Chen S."/>
            <person name="Zhou L."/>
            <person name="Zhou L."/>
            <person name="Ni X."/>
            <person name="Tian J."/>
            <person name="Zhou Y."/>
            <person name="Sheng Y."/>
            <person name="Liu T."/>
            <person name="Pan Y."/>
            <person name="Xia L."/>
            <person name="Li J."/>
            <person name="Zhao F."/>
            <person name="Cao W."/>
        </authorList>
    </citation>
    <scope>NUCLEOTIDE SEQUENCE</scope>
    <source>
        <strain evidence="1">Rsan-2018</strain>
        <tissue evidence="1">Larvae</tissue>
    </source>
</reference>
<proteinExistence type="predicted"/>
<dbReference type="Proteomes" id="UP000821837">
    <property type="component" value="Chromosome 8"/>
</dbReference>
<comment type="caution">
    <text evidence="1">The sequence shown here is derived from an EMBL/GenBank/DDBJ whole genome shotgun (WGS) entry which is preliminary data.</text>
</comment>
<dbReference type="EMBL" id="JABSTV010001254">
    <property type="protein sequence ID" value="KAH7939505.1"/>
    <property type="molecule type" value="Genomic_DNA"/>
</dbReference>